<dbReference type="KEGG" id="nse:NSE_0963"/>
<dbReference type="EMBL" id="CP000237">
    <property type="protein sequence ID" value="ABD45953.1"/>
    <property type="molecule type" value="Genomic_DNA"/>
</dbReference>
<evidence type="ECO:0000313" key="2">
    <source>
        <dbReference type="Proteomes" id="UP000001942"/>
    </source>
</evidence>
<dbReference type="AlphaFoldDB" id="Q2GCG9"/>
<reference evidence="1 2" key="1">
    <citation type="journal article" date="2006" name="PLoS Genet.">
        <title>Comparative genomics of emerging human ehrlichiosis agents.</title>
        <authorList>
            <person name="Dunning Hotopp J.C."/>
            <person name="Lin M."/>
            <person name="Madupu R."/>
            <person name="Crabtree J."/>
            <person name="Angiuoli S.V."/>
            <person name="Eisen J.A."/>
            <person name="Seshadri R."/>
            <person name="Ren Q."/>
            <person name="Wu M."/>
            <person name="Utterback T.R."/>
            <person name="Smith S."/>
            <person name="Lewis M."/>
            <person name="Khouri H."/>
            <person name="Zhang C."/>
            <person name="Niu H."/>
            <person name="Lin Q."/>
            <person name="Ohashi N."/>
            <person name="Zhi N."/>
            <person name="Nelson W."/>
            <person name="Brinkac L.M."/>
            <person name="Dodson R.J."/>
            <person name="Rosovitz M.J."/>
            <person name="Sundaram J."/>
            <person name="Daugherty S.C."/>
            <person name="Davidsen T."/>
            <person name="Durkin A.S."/>
            <person name="Gwinn M."/>
            <person name="Haft D.H."/>
            <person name="Selengut J.D."/>
            <person name="Sullivan S.A."/>
            <person name="Zafar N."/>
            <person name="Zhou L."/>
            <person name="Benahmed F."/>
            <person name="Forberger H."/>
            <person name="Halpin R."/>
            <person name="Mulligan S."/>
            <person name="Robinson J."/>
            <person name="White O."/>
            <person name="Rikihisa Y."/>
            <person name="Tettelin H."/>
        </authorList>
    </citation>
    <scope>NUCLEOTIDE SEQUENCE [LARGE SCALE GENOMIC DNA]</scope>
    <source>
        <strain evidence="2">ATCC VR-367 / Miyayama</strain>
    </source>
</reference>
<dbReference type="STRING" id="222891.NSE_0963"/>
<gene>
    <name evidence="1" type="ordered locus">NSE_0963</name>
</gene>
<name>Q2GCG9_EHRS3</name>
<keyword evidence="2" id="KW-1185">Reference proteome</keyword>
<protein>
    <submittedName>
        <fullName evidence="1">Uncharacterized protein</fullName>
    </submittedName>
</protein>
<evidence type="ECO:0000313" key="1">
    <source>
        <dbReference type="EMBL" id="ABD45953.1"/>
    </source>
</evidence>
<sequence>MLDLAKILTRMKKLINDKLENKTDESSSDARYRARMTEQQQNHLEELKKLQESFKEKTEGISDIEFRGDFASDINEEDELKAEKKVEVSRRKGLFRVIADKFSFVVRPSNWAKVISSLRSLFGGKSVDQLLLEIKAGNKTIKSLLALLKHKEKLSLQIRIAALLREIRLSRNIGRESLNRISAIQSSLISSLSTAVRESSGKTDLQKLLGYQHQASAQSKFLTTQLVKDVQVSHSATQSQTKPYDPRSECPPSFFPAYYVFSESQSHTWIDDLQILKGINMPATLKNLFSEVKNRIIAAFSAEVLGTATVGMQMQTATASSSRRAENPFGQDSHIQHGHIFEHRSHRHGSGCPCCSSVLETSQSLQFSYSQSAIRLGGPSDILSSARCNLAARTQVQVQI</sequence>
<dbReference type="Proteomes" id="UP000001942">
    <property type="component" value="Chromosome"/>
</dbReference>
<organism evidence="1 2">
    <name type="scientific">Ehrlichia sennetsu (strain ATCC VR-367 / Miyayama)</name>
    <name type="common">Neorickettsia sennetsu</name>
    <dbReference type="NCBI Taxonomy" id="222891"/>
    <lineage>
        <taxon>Bacteria</taxon>
        <taxon>Pseudomonadati</taxon>
        <taxon>Pseudomonadota</taxon>
        <taxon>Alphaproteobacteria</taxon>
        <taxon>Rickettsiales</taxon>
        <taxon>Anaplasmataceae</taxon>
        <taxon>Ehrlichia</taxon>
    </lineage>
</organism>
<accession>Q2GCG9</accession>
<dbReference type="HOGENOM" id="CLU_701758_0_0_5"/>
<proteinExistence type="predicted"/>